<sequence>MFTSLNWSKRYVIVAIRINGHMHTILRHTKDQNKKVANLKHNQQMEKKKNAQLLEEVRRREDNMTDNSQHLQSFMDDGLLKYFSLRQVGTRNILVWVYRITGMLVF</sequence>
<protein>
    <submittedName>
        <fullName evidence="1">ERC protein 2</fullName>
    </submittedName>
</protein>
<keyword evidence="2" id="KW-1185">Reference proteome</keyword>
<name>M7B6T9_CHEMY</name>
<dbReference type="InterPro" id="IPR019323">
    <property type="entry name" value="ELKS/CAST"/>
</dbReference>
<dbReference type="EMBL" id="KB566449">
    <property type="protein sequence ID" value="EMP27883.1"/>
    <property type="molecule type" value="Genomic_DNA"/>
</dbReference>
<dbReference type="Pfam" id="PF10174">
    <property type="entry name" value="Cast"/>
    <property type="match status" value="1"/>
</dbReference>
<proteinExistence type="predicted"/>
<dbReference type="AlphaFoldDB" id="M7B6T9"/>
<dbReference type="Proteomes" id="UP000031443">
    <property type="component" value="Unassembled WGS sequence"/>
</dbReference>
<organism evidence="1 2">
    <name type="scientific">Chelonia mydas</name>
    <name type="common">Green sea-turtle</name>
    <name type="synonym">Chelonia agassizi</name>
    <dbReference type="NCBI Taxonomy" id="8469"/>
    <lineage>
        <taxon>Eukaryota</taxon>
        <taxon>Metazoa</taxon>
        <taxon>Chordata</taxon>
        <taxon>Craniata</taxon>
        <taxon>Vertebrata</taxon>
        <taxon>Euteleostomi</taxon>
        <taxon>Archelosauria</taxon>
        <taxon>Testudinata</taxon>
        <taxon>Testudines</taxon>
        <taxon>Cryptodira</taxon>
        <taxon>Durocryptodira</taxon>
        <taxon>Americhelydia</taxon>
        <taxon>Chelonioidea</taxon>
        <taxon>Cheloniidae</taxon>
        <taxon>Chelonia</taxon>
    </lineage>
</organism>
<gene>
    <name evidence="1" type="ORF">UY3_15011</name>
</gene>
<accession>M7B6T9</accession>
<evidence type="ECO:0000313" key="1">
    <source>
        <dbReference type="EMBL" id="EMP27883.1"/>
    </source>
</evidence>
<dbReference type="STRING" id="8469.M7B6T9"/>
<reference evidence="2" key="1">
    <citation type="journal article" date="2013" name="Nat. Genet.">
        <title>The draft genomes of soft-shell turtle and green sea turtle yield insights into the development and evolution of the turtle-specific body plan.</title>
        <authorList>
            <person name="Wang Z."/>
            <person name="Pascual-Anaya J."/>
            <person name="Zadissa A."/>
            <person name="Li W."/>
            <person name="Niimura Y."/>
            <person name="Huang Z."/>
            <person name="Li C."/>
            <person name="White S."/>
            <person name="Xiong Z."/>
            <person name="Fang D."/>
            <person name="Wang B."/>
            <person name="Ming Y."/>
            <person name="Chen Y."/>
            <person name="Zheng Y."/>
            <person name="Kuraku S."/>
            <person name="Pignatelli M."/>
            <person name="Herrero J."/>
            <person name="Beal K."/>
            <person name="Nozawa M."/>
            <person name="Li Q."/>
            <person name="Wang J."/>
            <person name="Zhang H."/>
            <person name="Yu L."/>
            <person name="Shigenobu S."/>
            <person name="Wang J."/>
            <person name="Liu J."/>
            <person name="Flicek P."/>
            <person name="Searle S."/>
            <person name="Wang J."/>
            <person name="Kuratani S."/>
            <person name="Yin Y."/>
            <person name="Aken B."/>
            <person name="Zhang G."/>
            <person name="Irie N."/>
        </authorList>
    </citation>
    <scope>NUCLEOTIDE SEQUENCE [LARGE SCALE GENOMIC DNA]</scope>
</reference>
<evidence type="ECO:0000313" key="2">
    <source>
        <dbReference type="Proteomes" id="UP000031443"/>
    </source>
</evidence>